<protein>
    <submittedName>
        <fullName evidence="2">Uncharacterized protein</fullName>
    </submittedName>
</protein>
<sequence length="69" mass="8022">MADLKTAAYQADHVLENFRYEALWRCADNHICGPSSAMEHDKQAEKDYEEEEENEEDENEQGSVVFKLL</sequence>
<evidence type="ECO:0000313" key="2">
    <source>
        <dbReference type="EMBL" id="EMS62140.1"/>
    </source>
</evidence>
<evidence type="ECO:0000256" key="1">
    <source>
        <dbReference type="SAM" id="MobiDB-lite"/>
    </source>
</evidence>
<reference evidence="2" key="1">
    <citation type="journal article" date="2013" name="Nature">
        <title>Draft genome of the wheat A-genome progenitor Triticum urartu.</title>
        <authorList>
            <person name="Ling H.Q."/>
            <person name="Zhao S."/>
            <person name="Liu D."/>
            <person name="Wang J."/>
            <person name="Sun H."/>
            <person name="Zhang C."/>
            <person name="Fan H."/>
            <person name="Li D."/>
            <person name="Dong L."/>
            <person name="Tao Y."/>
            <person name="Gao C."/>
            <person name="Wu H."/>
            <person name="Li Y."/>
            <person name="Cui Y."/>
            <person name="Guo X."/>
            <person name="Zheng S."/>
            <person name="Wang B."/>
            <person name="Yu K."/>
            <person name="Liang Q."/>
            <person name="Yang W."/>
            <person name="Lou X."/>
            <person name="Chen J."/>
            <person name="Feng M."/>
            <person name="Jian J."/>
            <person name="Zhang X."/>
            <person name="Luo G."/>
            <person name="Jiang Y."/>
            <person name="Liu J."/>
            <person name="Wang Z."/>
            <person name="Sha Y."/>
            <person name="Zhang B."/>
            <person name="Wu H."/>
            <person name="Tang D."/>
            <person name="Shen Q."/>
            <person name="Xue P."/>
            <person name="Zou S."/>
            <person name="Wang X."/>
            <person name="Liu X."/>
            <person name="Wang F."/>
            <person name="Yang Y."/>
            <person name="An X."/>
            <person name="Dong Z."/>
            <person name="Zhang K."/>
            <person name="Zhang X."/>
            <person name="Luo M.C."/>
            <person name="Dvorak J."/>
            <person name="Tong Y."/>
            <person name="Wang J."/>
            <person name="Yang H."/>
            <person name="Li Z."/>
            <person name="Wang D."/>
            <person name="Zhang A."/>
            <person name="Wang J."/>
        </authorList>
    </citation>
    <scope>NUCLEOTIDE SEQUENCE</scope>
</reference>
<accession>M8ABN9</accession>
<organism evidence="2">
    <name type="scientific">Triticum urartu</name>
    <name type="common">Red wild einkorn</name>
    <name type="synonym">Crithodium urartu</name>
    <dbReference type="NCBI Taxonomy" id="4572"/>
    <lineage>
        <taxon>Eukaryota</taxon>
        <taxon>Viridiplantae</taxon>
        <taxon>Streptophyta</taxon>
        <taxon>Embryophyta</taxon>
        <taxon>Tracheophyta</taxon>
        <taxon>Spermatophyta</taxon>
        <taxon>Magnoliopsida</taxon>
        <taxon>Liliopsida</taxon>
        <taxon>Poales</taxon>
        <taxon>Poaceae</taxon>
        <taxon>BOP clade</taxon>
        <taxon>Pooideae</taxon>
        <taxon>Triticodae</taxon>
        <taxon>Triticeae</taxon>
        <taxon>Triticinae</taxon>
        <taxon>Triticum</taxon>
    </lineage>
</organism>
<feature type="region of interest" description="Disordered" evidence="1">
    <location>
        <begin position="33"/>
        <end position="69"/>
    </location>
</feature>
<dbReference type="EMBL" id="KD086138">
    <property type="protein sequence ID" value="EMS62140.1"/>
    <property type="molecule type" value="Genomic_DNA"/>
</dbReference>
<dbReference type="AlphaFoldDB" id="M8ABN9"/>
<gene>
    <name evidence="2" type="ORF">TRIUR3_09927</name>
</gene>
<proteinExistence type="predicted"/>
<feature type="compositionally biased region" description="Acidic residues" evidence="1">
    <location>
        <begin position="47"/>
        <end position="60"/>
    </location>
</feature>
<name>M8ABN9_TRIUA</name>